<name>A0A1M6CIE1_9RHOB</name>
<dbReference type="Pfam" id="PF00392">
    <property type="entry name" value="GntR"/>
    <property type="match status" value="1"/>
</dbReference>
<dbReference type="SUPFAM" id="SSF48008">
    <property type="entry name" value="GntR ligand-binding domain-like"/>
    <property type="match status" value="1"/>
</dbReference>
<organism evidence="5 6">
    <name type="scientific">Shimia gijangensis</name>
    <dbReference type="NCBI Taxonomy" id="1470563"/>
    <lineage>
        <taxon>Bacteria</taxon>
        <taxon>Pseudomonadati</taxon>
        <taxon>Pseudomonadota</taxon>
        <taxon>Alphaproteobacteria</taxon>
        <taxon>Rhodobacterales</taxon>
        <taxon>Roseobacteraceae</taxon>
    </lineage>
</organism>
<evidence type="ECO:0000256" key="2">
    <source>
        <dbReference type="ARBA" id="ARBA00023125"/>
    </source>
</evidence>
<dbReference type="GO" id="GO:0003700">
    <property type="term" value="F:DNA-binding transcription factor activity"/>
    <property type="evidence" value="ECO:0007669"/>
    <property type="project" value="InterPro"/>
</dbReference>
<dbReference type="Proteomes" id="UP000183982">
    <property type="component" value="Unassembled WGS sequence"/>
</dbReference>
<dbReference type="PANTHER" id="PTHR43537:SF49">
    <property type="entry name" value="TRANSCRIPTIONAL REGULATORY PROTEIN"/>
    <property type="match status" value="1"/>
</dbReference>
<dbReference type="InterPro" id="IPR000524">
    <property type="entry name" value="Tscrpt_reg_HTH_GntR"/>
</dbReference>
<reference evidence="6" key="1">
    <citation type="submission" date="2016-11" db="EMBL/GenBank/DDBJ databases">
        <authorList>
            <person name="Varghese N."/>
            <person name="Submissions S."/>
        </authorList>
    </citation>
    <scope>NUCLEOTIDE SEQUENCE [LARGE SCALE GENOMIC DNA]</scope>
    <source>
        <strain evidence="6">DSM 100564</strain>
    </source>
</reference>
<gene>
    <name evidence="5" type="ORF">SAMN05444000_10272</name>
</gene>
<protein>
    <submittedName>
        <fullName evidence="5">Transcriptional regulator, GntR family</fullName>
    </submittedName>
</protein>
<accession>A0A1M6CIE1</accession>
<evidence type="ECO:0000256" key="1">
    <source>
        <dbReference type="ARBA" id="ARBA00023015"/>
    </source>
</evidence>
<evidence type="ECO:0000313" key="6">
    <source>
        <dbReference type="Proteomes" id="UP000183982"/>
    </source>
</evidence>
<dbReference type="InterPro" id="IPR011711">
    <property type="entry name" value="GntR_C"/>
</dbReference>
<keyword evidence="1" id="KW-0805">Transcription regulation</keyword>
<dbReference type="InterPro" id="IPR036390">
    <property type="entry name" value="WH_DNA-bd_sf"/>
</dbReference>
<dbReference type="PROSITE" id="PS50949">
    <property type="entry name" value="HTH_GNTR"/>
    <property type="match status" value="1"/>
</dbReference>
<sequence length="277" mass="30542">MNDYPPFRLQNGNTRIRRAERHQSSNFAKLPGSRKTVAKWLWSTCAELGWTIAGLATDKDLMAGQTETIISAILNDIEAGILNPGDGIDEAAMAKRLAVSRTPLREAMIQLETAGLVTRLPRKGVVVFKPTLEEFLAILEVHAKLEGQAAGLAARRLSTQDAHQLEKVVTACEKHAAEKGDADPDGYYQLNMRFHEIVAIAAGNPFLLEMIKTNARKLMAYYRARYQYVGAIAASASEHREIATLITARDAEAAENRMARHVQFDQVTAMDLLAVLS</sequence>
<dbReference type="CDD" id="cd07377">
    <property type="entry name" value="WHTH_GntR"/>
    <property type="match status" value="1"/>
</dbReference>
<dbReference type="InterPro" id="IPR008920">
    <property type="entry name" value="TF_FadR/GntR_C"/>
</dbReference>
<dbReference type="SMART" id="SM00345">
    <property type="entry name" value="HTH_GNTR"/>
    <property type="match status" value="1"/>
</dbReference>
<dbReference type="SUPFAM" id="SSF46785">
    <property type="entry name" value="Winged helix' DNA-binding domain"/>
    <property type="match status" value="1"/>
</dbReference>
<dbReference type="Gene3D" id="1.20.120.530">
    <property type="entry name" value="GntR ligand-binding domain-like"/>
    <property type="match status" value="1"/>
</dbReference>
<dbReference type="EMBL" id="FQZQ01000002">
    <property type="protein sequence ID" value="SHI60673.1"/>
    <property type="molecule type" value="Genomic_DNA"/>
</dbReference>
<keyword evidence="6" id="KW-1185">Reference proteome</keyword>
<proteinExistence type="predicted"/>
<dbReference type="AlphaFoldDB" id="A0A1M6CIE1"/>
<dbReference type="Gene3D" id="1.10.10.10">
    <property type="entry name" value="Winged helix-like DNA-binding domain superfamily/Winged helix DNA-binding domain"/>
    <property type="match status" value="1"/>
</dbReference>
<dbReference type="Pfam" id="PF07729">
    <property type="entry name" value="FCD"/>
    <property type="match status" value="1"/>
</dbReference>
<feature type="domain" description="HTH gntR-type" evidence="4">
    <location>
        <begin position="63"/>
        <end position="130"/>
    </location>
</feature>
<dbReference type="STRING" id="1470563.SAMN05444000_10272"/>
<dbReference type="SMART" id="SM00895">
    <property type="entry name" value="FCD"/>
    <property type="match status" value="1"/>
</dbReference>
<evidence type="ECO:0000256" key="3">
    <source>
        <dbReference type="ARBA" id="ARBA00023163"/>
    </source>
</evidence>
<keyword evidence="2" id="KW-0238">DNA-binding</keyword>
<dbReference type="PANTHER" id="PTHR43537">
    <property type="entry name" value="TRANSCRIPTIONAL REGULATOR, GNTR FAMILY"/>
    <property type="match status" value="1"/>
</dbReference>
<dbReference type="GO" id="GO:0003677">
    <property type="term" value="F:DNA binding"/>
    <property type="evidence" value="ECO:0007669"/>
    <property type="project" value="UniProtKB-KW"/>
</dbReference>
<keyword evidence="3" id="KW-0804">Transcription</keyword>
<evidence type="ECO:0000313" key="5">
    <source>
        <dbReference type="EMBL" id="SHI60673.1"/>
    </source>
</evidence>
<dbReference type="InterPro" id="IPR036388">
    <property type="entry name" value="WH-like_DNA-bd_sf"/>
</dbReference>
<evidence type="ECO:0000259" key="4">
    <source>
        <dbReference type="PROSITE" id="PS50949"/>
    </source>
</evidence>